<feature type="transmembrane region" description="Helical" evidence="1">
    <location>
        <begin position="115"/>
        <end position="133"/>
    </location>
</feature>
<accession>A0A2R4WZD6</accession>
<evidence type="ECO:0000313" key="2">
    <source>
        <dbReference type="EMBL" id="AWB26902.1"/>
    </source>
</evidence>
<feature type="transmembrane region" description="Helical" evidence="1">
    <location>
        <begin position="211"/>
        <end position="231"/>
    </location>
</feature>
<keyword evidence="3" id="KW-1185">Reference proteome</keyword>
<feature type="transmembrane region" description="Helical" evidence="1">
    <location>
        <begin position="16"/>
        <end position="36"/>
    </location>
</feature>
<keyword evidence="1" id="KW-0812">Transmembrane</keyword>
<gene>
    <name evidence="2" type="ORF">HARCEL1_03825</name>
</gene>
<dbReference type="EMBL" id="CP028858">
    <property type="protein sequence ID" value="AWB26902.1"/>
    <property type="molecule type" value="Genomic_DNA"/>
</dbReference>
<name>A0A2R4WZD6_9EURY</name>
<keyword evidence="1" id="KW-1133">Transmembrane helix</keyword>
<reference evidence="2 3" key="1">
    <citation type="submission" date="2018-04" db="EMBL/GenBank/DDBJ databases">
        <title>Halococcoides cellulosivorans gen. nov., sp. nov., an extremely halophilic cellulose-utilizing haloarchaeon from hypersaline lakes.</title>
        <authorList>
            <person name="Sorokin D.Y."/>
            <person name="Toshchakov S.V."/>
            <person name="Samarov N.I."/>
            <person name="Korzhenkov A."/>
            <person name="Kublanov I.V."/>
        </authorList>
    </citation>
    <scope>NUCLEOTIDE SEQUENCE [LARGE SCALE GENOMIC DNA]</scope>
    <source>
        <strain evidence="2 3">HArcel1</strain>
    </source>
</reference>
<dbReference type="GeneID" id="36511606"/>
<evidence type="ECO:0000313" key="3">
    <source>
        <dbReference type="Proteomes" id="UP000244727"/>
    </source>
</evidence>
<protein>
    <recommendedName>
        <fullName evidence="4">Nickel/cobalt efflux system</fullName>
    </recommendedName>
</protein>
<sequence>MTDGSTTGGSRVPTPSVIGIAGVAVAAIVVVAGLWAGHLEVGLLAAAATLGVTHAIEPDHVAGITALTHEAGDPKLSALVGGCFATGHVVLVVVWIAVATAVLGTTEFPAVYEQVGLVFVGVVLTALGLYLGASGARTLVHRHDHDHDGERHAHTHVHLPGRVSRWLSDRSVDHDHADGSAHFESTDHAHPDDTDHTHDHGALGYLKIGTVGALFTLSPPVSMIAFVTVAMGEHWTLVAGAVLAYAVAIVSTMALIGGGAGSLFKMTKAWGRTVHAASQVIASVVVLAIAAHLFSDLLPALLG</sequence>
<organism evidence="2 3">
    <name type="scientific">Halococcoides cellulosivorans</name>
    <dbReference type="NCBI Taxonomy" id="1679096"/>
    <lineage>
        <taxon>Archaea</taxon>
        <taxon>Methanobacteriati</taxon>
        <taxon>Methanobacteriota</taxon>
        <taxon>Stenosarchaea group</taxon>
        <taxon>Halobacteria</taxon>
        <taxon>Halobacteriales</taxon>
        <taxon>Haloarculaceae</taxon>
        <taxon>Halococcoides</taxon>
    </lineage>
</organism>
<feature type="transmembrane region" description="Helical" evidence="1">
    <location>
        <begin position="78"/>
        <end position="103"/>
    </location>
</feature>
<evidence type="ECO:0008006" key="4">
    <source>
        <dbReference type="Google" id="ProtNLM"/>
    </source>
</evidence>
<keyword evidence="1" id="KW-0472">Membrane</keyword>
<dbReference type="AlphaFoldDB" id="A0A2R4WZD6"/>
<dbReference type="Proteomes" id="UP000244727">
    <property type="component" value="Chromosome"/>
</dbReference>
<evidence type="ECO:0000256" key="1">
    <source>
        <dbReference type="SAM" id="Phobius"/>
    </source>
</evidence>
<feature type="transmembrane region" description="Helical" evidence="1">
    <location>
        <begin position="237"/>
        <end position="264"/>
    </location>
</feature>
<feature type="transmembrane region" description="Helical" evidence="1">
    <location>
        <begin position="276"/>
        <end position="294"/>
    </location>
</feature>
<proteinExistence type="predicted"/>
<dbReference type="KEGG" id="harc:HARCEL1_03825"/>
<dbReference type="RefSeq" id="WP_108381271.1">
    <property type="nucleotide sequence ID" value="NZ_CP028858.1"/>
</dbReference>